<feature type="domain" description="G" evidence="2">
    <location>
        <begin position="368"/>
        <end position="501"/>
    </location>
</feature>
<keyword evidence="1" id="KW-0175">Coiled coil</keyword>
<dbReference type="Gene3D" id="3.20.20.70">
    <property type="entry name" value="Aldolase class I"/>
    <property type="match status" value="1"/>
</dbReference>
<dbReference type="Gene3D" id="3.40.50.300">
    <property type="entry name" value="P-loop containing nucleotide triphosphate hydrolases"/>
    <property type="match status" value="1"/>
</dbReference>
<dbReference type="InterPro" id="IPR006073">
    <property type="entry name" value="GTP-bd"/>
</dbReference>
<dbReference type="SUPFAM" id="SSF51391">
    <property type="entry name" value="Thiamin phosphate synthase"/>
    <property type="match status" value="1"/>
</dbReference>
<dbReference type="InterPro" id="IPR051943">
    <property type="entry name" value="TRAFAC_Dynamin-like_GTPase"/>
</dbReference>
<dbReference type="PANTHER" id="PTHR43681:SF1">
    <property type="entry name" value="SARCALUMENIN"/>
    <property type="match status" value="1"/>
</dbReference>
<evidence type="ECO:0000313" key="3">
    <source>
        <dbReference type="EMBL" id="KAK8952938.1"/>
    </source>
</evidence>
<name>A0ABR2LX08_9ASPA</name>
<keyword evidence="4" id="KW-1185">Reference proteome</keyword>
<dbReference type="SUPFAM" id="SSF52540">
    <property type="entry name" value="P-loop containing nucleoside triphosphate hydrolases"/>
    <property type="match status" value="1"/>
</dbReference>
<dbReference type="InterPro" id="IPR027417">
    <property type="entry name" value="P-loop_NTPase"/>
</dbReference>
<dbReference type="EMBL" id="JBBWWR010000014">
    <property type="protein sequence ID" value="KAK8952938.1"/>
    <property type="molecule type" value="Genomic_DNA"/>
</dbReference>
<dbReference type="NCBIfam" id="TIGR00231">
    <property type="entry name" value="small_GTP"/>
    <property type="match status" value="1"/>
</dbReference>
<comment type="caution">
    <text evidence="3">The sequence shown here is derived from an EMBL/GenBank/DDBJ whole genome shotgun (WGS) entry which is preliminary data.</text>
</comment>
<evidence type="ECO:0000259" key="2">
    <source>
        <dbReference type="Pfam" id="PF01926"/>
    </source>
</evidence>
<accession>A0ABR2LX08</accession>
<organism evidence="3 4">
    <name type="scientific">Platanthera guangdongensis</name>
    <dbReference type="NCBI Taxonomy" id="2320717"/>
    <lineage>
        <taxon>Eukaryota</taxon>
        <taxon>Viridiplantae</taxon>
        <taxon>Streptophyta</taxon>
        <taxon>Embryophyta</taxon>
        <taxon>Tracheophyta</taxon>
        <taxon>Spermatophyta</taxon>
        <taxon>Magnoliopsida</taxon>
        <taxon>Liliopsida</taxon>
        <taxon>Asparagales</taxon>
        <taxon>Orchidaceae</taxon>
        <taxon>Orchidoideae</taxon>
        <taxon>Orchideae</taxon>
        <taxon>Orchidinae</taxon>
        <taxon>Platanthera</taxon>
    </lineage>
</organism>
<sequence>MVSIPCSYSSVSLLPRLPHFAEASLPGFFLRTRFHRLRSFSTPVNAVGDNPSGVGPFDKQSAPRTLFPGGFRRPAIKIPSLVLRLSAEEVLRRDDAGVALGEALSRGVAIVVLDIGEQSGGQAYEAACLLKSLVGDRAYLLIAERVDVAAAAAASGVVLSDQGIPAIVARNMMSKSNSDAVFLPIVARDVNDAVSAENAAISDGADFIIISTKTQNWKVVLGDTLIRHIKVPVFFNVEFPGDNATTELASKLLESESSGLVVSFNDLKLLSDDFLEKVFLTKNGSIRLPQNGYADSSRVNINAFTSSLDSVNGIAGFAKLNDKEIKLLEVESHLLQEAVAVIRKSAPMMNDVTLLMDSASRLKEPFLMVIVGEFNSGKSTVINALLGRKYLKEGVVPTTNEITLLCYSKAESDKHEQCERNPDGHFVCYLSAPILKNMNLVDTPGTNVILQRQQRLTEEFVPRADLILFVISSDRPLTEREVAFLRYVQQWKKKVVFVLNKLDLYQNASELEEATTFVKENTQKLLSTGDVRLYPVSARSALEAKLYALSFDAQKFEELLSNDSRWMSSKFHELEKFLFSFLDGSTDTGMERMKIKLETPVAIAECLLKSSERLVLQQQENACQNLISIREVVNSVEAYAMKLENESNSWKKRVVSMIVSAEAQVVKLMEFTLQLSNIDLIATYAFKGEKSSSKPASTLQNEIINPALSDVQRLLGEYTEWLQSNISSEQELYIERLHKLYNKDSDLGDIVQSNTANLLEQGGELSIKIMESFSASAATRLFELEIREAVLGSFGGLGAAGLSASLLTSILPTAVEDLLALAFCSAGGFLAISNFPSRRKEAVKKVRKVARGLVRTVEEAMQEDLQRAIEGLNYSVGLISKPYQDMAQQRIDWLLETREQLESTAQKLQDLKVEIQNLSCSLRLFVLITFRLFIATIRKFHSEDRVLLFMGKESTTCVGKIILLFHLQVVFFSQEYLFMNEC</sequence>
<dbReference type="InterPro" id="IPR005225">
    <property type="entry name" value="Small_GTP-bd"/>
</dbReference>
<dbReference type="Pfam" id="PF01926">
    <property type="entry name" value="MMR_HSR1"/>
    <property type="match status" value="1"/>
</dbReference>
<reference evidence="3 4" key="1">
    <citation type="journal article" date="2022" name="Nat. Plants">
        <title>Genomes of leafy and leafless Platanthera orchids illuminate the evolution of mycoheterotrophy.</title>
        <authorList>
            <person name="Li M.H."/>
            <person name="Liu K.W."/>
            <person name="Li Z."/>
            <person name="Lu H.C."/>
            <person name="Ye Q.L."/>
            <person name="Zhang D."/>
            <person name="Wang J.Y."/>
            <person name="Li Y.F."/>
            <person name="Zhong Z.M."/>
            <person name="Liu X."/>
            <person name="Yu X."/>
            <person name="Liu D.K."/>
            <person name="Tu X.D."/>
            <person name="Liu B."/>
            <person name="Hao Y."/>
            <person name="Liao X.Y."/>
            <person name="Jiang Y.T."/>
            <person name="Sun W.H."/>
            <person name="Chen J."/>
            <person name="Chen Y.Q."/>
            <person name="Ai Y."/>
            <person name="Zhai J.W."/>
            <person name="Wu S.S."/>
            <person name="Zhou Z."/>
            <person name="Hsiao Y.Y."/>
            <person name="Wu W.L."/>
            <person name="Chen Y.Y."/>
            <person name="Lin Y.F."/>
            <person name="Hsu J.L."/>
            <person name="Li C.Y."/>
            <person name="Wang Z.W."/>
            <person name="Zhao X."/>
            <person name="Zhong W.Y."/>
            <person name="Ma X.K."/>
            <person name="Ma L."/>
            <person name="Huang J."/>
            <person name="Chen G.Z."/>
            <person name="Huang M.Z."/>
            <person name="Huang L."/>
            <person name="Peng D.H."/>
            <person name="Luo Y.B."/>
            <person name="Zou S.Q."/>
            <person name="Chen S.P."/>
            <person name="Lan S."/>
            <person name="Tsai W.C."/>
            <person name="Van de Peer Y."/>
            <person name="Liu Z.J."/>
        </authorList>
    </citation>
    <scope>NUCLEOTIDE SEQUENCE [LARGE SCALE GENOMIC DNA]</scope>
    <source>
        <strain evidence="3">Lor288</strain>
    </source>
</reference>
<dbReference type="InterPro" id="IPR036206">
    <property type="entry name" value="ThiamineP_synth_sf"/>
</dbReference>
<protein>
    <recommendedName>
        <fullName evidence="2">G domain-containing protein</fullName>
    </recommendedName>
</protein>
<dbReference type="CDD" id="cd09912">
    <property type="entry name" value="DLP_2"/>
    <property type="match status" value="1"/>
</dbReference>
<proteinExistence type="predicted"/>
<feature type="coiled-coil region" evidence="1">
    <location>
        <begin position="891"/>
        <end position="921"/>
    </location>
</feature>
<evidence type="ECO:0000313" key="4">
    <source>
        <dbReference type="Proteomes" id="UP001412067"/>
    </source>
</evidence>
<gene>
    <name evidence="3" type="ORF">KSP40_PGU003917</name>
</gene>
<evidence type="ECO:0000256" key="1">
    <source>
        <dbReference type="SAM" id="Coils"/>
    </source>
</evidence>
<dbReference type="InterPro" id="IPR013785">
    <property type="entry name" value="Aldolase_TIM"/>
</dbReference>
<dbReference type="Proteomes" id="UP001412067">
    <property type="component" value="Unassembled WGS sequence"/>
</dbReference>
<dbReference type="PANTHER" id="PTHR43681">
    <property type="entry name" value="TRANSMEMBRANE GTPASE FZO"/>
    <property type="match status" value="1"/>
</dbReference>